<dbReference type="SUPFAM" id="SSF46689">
    <property type="entry name" value="Homeodomain-like"/>
    <property type="match status" value="1"/>
</dbReference>
<dbReference type="PANTHER" id="PTHR35004">
    <property type="entry name" value="TRANSPOSASE RV3428C-RELATED"/>
    <property type="match status" value="1"/>
</dbReference>
<dbReference type="PANTHER" id="PTHR35004:SF7">
    <property type="entry name" value="INTEGRASE PROTEIN"/>
    <property type="match status" value="1"/>
</dbReference>
<name>A0A2H9U592_9GAMM</name>
<evidence type="ECO:0000313" key="3">
    <source>
        <dbReference type="Proteomes" id="UP000235861"/>
    </source>
</evidence>
<evidence type="ECO:0000313" key="2">
    <source>
        <dbReference type="EMBL" id="PJG59213.1"/>
    </source>
</evidence>
<dbReference type="GO" id="GO:0003676">
    <property type="term" value="F:nucleic acid binding"/>
    <property type="evidence" value="ECO:0007669"/>
    <property type="project" value="InterPro"/>
</dbReference>
<dbReference type="GO" id="GO:0015074">
    <property type="term" value="P:DNA integration"/>
    <property type="evidence" value="ECO:0007669"/>
    <property type="project" value="InterPro"/>
</dbReference>
<dbReference type="RefSeq" id="WP_100293731.1">
    <property type="nucleotide sequence ID" value="NZ_PGGC01000075.1"/>
</dbReference>
<dbReference type="InterPro" id="IPR009057">
    <property type="entry name" value="Homeodomain-like_sf"/>
</dbReference>
<reference evidence="2 3" key="1">
    <citation type="submission" date="2017-11" db="EMBL/GenBank/DDBJ databases">
        <title>Draft genome sequence of environmental isolate Aeromonas cavernicola sp. nov. MDC 2508.</title>
        <authorList>
            <person name="Colston S.M."/>
            <person name="Navarro A."/>
            <person name="Martinez-Murcia A.J."/>
            <person name="Graf J."/>
        </authorList>
    </citation>
    <scope>NUCLEOTIDE SEQUENCE [LARGE SCALE GENOMIC DNA]</scope>
    <source>
        <strain evidence="2 3">MDC 2508</strain>
    </source>
</reference>
<keyword evidence="3" id="KW-1185">Reference proteome</keyword>
<dbReference type="InterPro" id="IPR036397">
    <property type="entry name" value="RNaseH_sf"/>
</dbReference>
<dbReference type="NCBIfam" id="NF033577">
    <property type="entry name" value="transpos_IS481"/>
    <property type="match status" value="1"/>
</dbReference>
<organism evidence="2 3">
    <name type="scientific">Aeromonas cavernicola</name>
    <dbReference type="NCBI Taxonomy" id="1006623"/>
    <lineage>
        <taxon>Bacteria</taxon>
        <taxon>Pseudomonadati</taxon>
        <taxon>Pseudomonadota</taxon>
        <taxon>Gammaproteobacteria</taxon>
        <taxon>Aeromonadales</taxon>
        <taxon>Aeromonadaceae</taxon>
        <taxon>Aeromonas</taxon>
    </lineage>
</organism>
<evidence type="ECO:0000259" key="1">
    <source>
        <dbReference type="PROSITE" id="PS50994"/>
    </source>
</evidence>
<sequence>MAAGLHGSARTTPRIRAELQASKESTRKLAARYGLNVKTVAKWRSRTTTTDKPMGPTNPRCAHLSKEEEEMVVEFRRRTLLPLDDLLGHLREALPQLTRSALHRCLIRHGISKRPNQQQNKNQRGQFEPTEMGYLHIDSCELRLEEGKQHMFLAIDRVTKFTHVAFFDAPTKQNGAAFLEEVVAVYPYTIHTVLTDNGIAFTEQARYRNGPTNRLVGHVFDRVCRQHGIKHKLTKPYHPWTNGQAERMNRTVKDATIKSFHYPDFDALKAHVRAFITAYNFAKHLKALRWRTPFKTICDAWIKTPDRFKLQPHHLIPGPYT</sequence>
<comment type="caution">
    <text evidence="2">The sequence shown here is derived from an EMBL/GenBank/DDBJ whole genome shotgun (WGS) entry which is preliminary data.</text>
</comment>
<accession>A0A2H9U592</accession>
<gene>
    <name evidence="2" type="ORF">CUC53_08375</name>
</gene>
<proteinExistence type="predicted"/>
<dbReference type="OrthoDB" id="9774685at2"/>
<dbReference type="AlphaFoldDB" id="A0A2H9U592"/>
<protein>
    <submittedName>
        <fullName evidence="2">IS481 family transposase</fullName>
    </submittedName>
</protein>
<dbReference type="SUPFAM" id="SSF53098">
    <property type="entry name" value="Ribonuclease H-like"/>
    <property type="match status" value="1"/>
</dbReference>
<dbReference type="Proteomes" id="UP000235861">
    <property type="component" value="Unassembled WGS sequence"/>
</dbReference>
<dbReference type="EMBL" id="PGGC01000075">
    <property type="protein sequence ID" value="PJG59213.1"/>
    <property type="molecule type" value="Genomic_DNA"/>
</dbReference>
<dbReference type="PROSITE" id="PS50994">
    <property type="entry name" value="INTEGRASE"/>
    <property type="match status" value="1"/>
</dbReference>
<dbReference type="Gene3D" id="3.30.420.10">
    <property type="entry name" value="Ribonuclease H-like superfamily/Ribonuclease H"/>
    <property type="match status" value="1"/>
</dbReference>
<dbReference type="Pfam" id="PF13683">
    <property type="entry name" value="rve_3"/>
    <property type="match status" value="1"/>
</dbReference>
<dbReference type="InterPro" id="IPR047656">
    <property type="entry name" value="IS481-like_transpos"/>
</dbReference>
<feature type="domain" description="Integrase catalytic" evidence="1">
    <location>
        <begin position="125"/>
        <end position="301"/>
    </location>
</feature>
<dbReference type="InterPro" id="IPR012337">
    <property type="entry name" value="RNaseH-like_sf"/>
</dbReference>
<dbReference type="InterPro" id="IPR001584">
    <property type="entry name" value="Integrase_cat-core"/>
</dbReference>